<dbReference type="Proteomes" id="UP000193781">
    <property type="component" value="Unassembled WGS sequence"/>
</dbReference>
<evidence type="ECO:0000256" key="1">
    <source>
        <dbReference type="SAM" id="MobiDB-lite"/>
    </source>
</evidence>
<sequence>MADRMRQHAGHPPGSSAWLPYPQRVQHAARSCYHQYGLFGFTTLLAHTPRIRGLAELEHDRRDNRRLGSSAETASAFRRMAGAGALG</sequence>
<gene>
    <name evidence="2" type="ORF">AWC17_00540</name>
</gene>
<protein>
    <submittedName>
        <fullName evidence="2">Uncharacterized protein</fullName>
    </submittedName>
</protein>
<name>A0A1X2A1G1_9MYCO</name>
<feature type="region of interest" description="Disordered" evidence="1">
    <location>
        <begin position="1"/>
        <end position="20"/>
    </location>
</feature>
<proteinExistence type="predicted"/>
<dbReference type="EMBL" id="LQPH01000013">
    <property type="protein sequence ID" value="ORW34945.1"/>
    <property type="molecule type" value="Genomic_DNA"/>
</dbReference>
<keyword evidence="3" id="KW-1185">Reference proteome</keyword>
<dbReference type="AlphaFoldDB" id="A0A1X2A1G1"/>
<organism evidence="2 3">
    <name type="scientific">Mycobacterium nebraskense</name>
    <dbReference type="NCBI Taxonomy" id="244292"/>
    <lineage>
        <taxon>Bacteria</taxon>
        <taxon>Bacillati</taxon>
        <taxon>Actinomycetota</taxon>
        <taxon>Actinomycetes</taxon>
        <taxon>Mycobacteriales</taxon>
        <taxon>Mycobacteriaceae</taxon>
        <taxon>Mycobacterium</taxon>
    </lineage>
</organism>
<evidence type="ECO:0000313" key="3">
    <source>
        <dbReference type="Proteomes" id="UP000193781"/>
    </source>
</evidence>
<evidence type="ECO:0000313" key="2">
    <source>
        <dbReference type="EMBL" id="ORW34945.1"/>
    </source>
</evidence>
<reference evidence="2 3" key="1">
    <citation type="submission" date="2016-01" db="EMBL/GenBank/DDBJ databases">
        <title>The new phylogeny of the genus Mycobacterium.</title>
        <authorList>
            <person name="Tarcisio F."/>
            <person name="Conor M."/>
            <person name="Antonella G."/>
            <person name="Elisabetta G."/>
            <person name="Giulia F.S."/>
            <person name="Sara T."/>
            <person name="Anna F."/>
            <person name="Clotilde B."/>
            <person name="Roberto B."/>
            <person name="Veronica D.S."/>
            <person name="Fabio R."/>
            <person name="Monica P."/>
            <person name="Olivier J."/>
            <person name="Enrico T."/>
            <person name="Nicola S."/>
        </authorList>
    </citation>
    <scope>NUCLEOTIDE SEQUENCE [LARGE SCALE GENOMIC DNA]</scope>
    <source>
        <strain evidence="2 3">DSM 44803</strain>
    </source>
</reference>
<accession>A0A1X2A1G1</accession>
<comment type="caution">
    <text evidence="2">The sequence shown here is derived from an EMBL/GenBank/DDBJ whole genome shotgun (WGS) entry which is preliminary data.</text>
</comment>